<dbReference type="NCBIfam" id="TIGR00121">
    <property type="entry name" value="birA_ligase"/>
    <property type="match status" value="1"/>
</dbReference>
<dbReference type="AlphaFoldDB" id="A0A2M9R589"/>
<sequence length="241" mass="27514">MNIIKLNAIPSTNDYLKQLSKEYPLLDFTVVVAENQTQGKGQMGEVWQSENGKSLLFSVLVKCENVDTSSLFLLNALTALSVINAFESYKMNGLSIKWPNDILSYNKKIGGILIENMFKSSGEIHAVVGIGLNFYQTDFGHLPQASSVYHAYGKMIDREEVMIKIVEYIQKNIPKLIDKADFWWEKYHDKLYKKDIPNLFQKDGKTFTGIIRNVTRDGFLQLEDESGNTQTYGLKEIKMVY</sequence>
<dbReference type="SUPFAM" id="SSF55681">
    <property type="entry name" value="Class II aaRS and biotin synthetases"/>
    <property type="match status" value="1"/>
</dbReference>
<dbReference type="GO" id="GO:0004077">
    <property type="term" value="F:biotin--[biotin carboxyl-carrier protein] ligase activity"/>
    <property type="evidence" value="ECO:0007669"/>
    <property type="project" value="InterPro"/>
</dbReference>
<comment type="caution">
    <text evidence="3">The sequence shown here is derived from an EMBL/GenBank/DDBJ whole genome shotgun (WGS) entry which is preliminary data.</text>
</comment>
<dbReference type="InterPro" id="IPR004408">
    <property type="entry name" value="Biotin_CoA_COase_ligase"/>
</dbReference>
<dbReference type="PANTHER" id="PTHR12835:SF5">
    <property type="entry name" value="BIOTIN--PROTEIN LIGASE"/>
    <property type="match status" value="1"/>
</dbReference>
<evidence type="ECO:0000259" key="2">
    <source>
        <dbReference type="PROSITE" id="PS51733"/>
    </source>
</evidence>
<gene>
    <name evidence="3" type="ORF">CDL10_05420</name>
</gene>
<dbReference type="GO" id="GO:0005737">
    <property type="term" value="C:cytoplasm"/>
    <property type="evidence" value="ECO:0007669"/>
    <property type="project" value="TreeGrafter"/>
</dbReference>
<dbReference type="PANTHER" id="PTHR12835">
    <property type="entry name" value="BIOTIN PROTEIN LIGASE"/>
    <property type="match status" value="1"/>
</dbReference>
<dbReference type="InterPro" id="IPR004143">
    <property type="entry name" value="BPL_LPL_catalytic"/>
</dbReference>
<dbReference type="Pfam" id="PF03099">
    <property type="entry name" value="BPL_LplA_LipB"/>
    <property type="match status" value="1"/>
</dbReference>
<dbReference type="EMBL" id="NIPO01000001">
    <property type="protein sequence ID" value="PJR04026.1"/>
    <property type="molecule type" value="Genomic_DNA"/>
</dbReference>
<organism evidence="3 4">
    <name type="scientific">Avrilella dinanensis</name>
    <dbReference type="NCBI Taxonomy" id="2008672"/>
    <lineage>
        <taxon>Bacteria</taxon>
        <taxon>Pseudomonadati</taxon>
        <taxon>Bacteroidota</taxon>
        <taxon>Flavobacteriia</taxon>
        <taxon>Flavobacteriales</taxon>
        <taxon>Flavobacteriaceae</taxon>
        <taxon>Avrilella</taxon>
    </lineage>
</organism>
<dbReference type="InterPro" id="IPR045864">
    <property type="entry name" value="aa-tRNA-synth_II/BPL/LPL"/>
</dbReference>
<dbReference type="RefSeq" id="WP_100677592.1">
    <property type="nucleotide sequence ID" value="NZ_NIPO01000001.1"/>
</dbReference>
<name>A0A2M9R589_9FLAO</name>
<dbReference type="OrthoDB" id="9807064at2"/>
<reference evidence="3 4" key="1">
    <citation type="submission" date="2017-06" db="EMBL/GenBank/DDBJ databases">
        <title>Description of Avrilella dinanensis gen. nov. sp. nov.</title>
        <authorList>
            <person name="Leyer C."/>
            <person name="Sassi M."/>
            <person name="Minet J."/>
            <person name="Kayal S."/>
            <person name="Cattoir V."/>
        </authorList>
    </citation>
    <scope>NUCLEOTIDE SEQUENCE [LARGE SCALE GENOMIC DNA]</scope>
    <source>
        <strain evidence="3 4">UR159</strain>
    </source>
</reference>
<keyword evidence="4" id="KW-1185">Reference proteome</keyword>
<evidence type="ECO:0000313" key="3">
    <source>
        <dbReference type="EMBL" id="PJR04026.1"/>
    </source>
</evidence>
<keyword evidence="1 3" id="KW-0436">Ligase</keyword>
<dbReference type="Proteomes" id="UP000231960">
    <property type="component" value="Unassembled WGS sequence"/>
</dbReference>
<protein>
    <submittedName>
        <fullName evidence="3">Biotin--[acetyl-CoA-carboxylase] ligase</fullName>
    </submittedName>
</protein>
<feature type="domain" description="BPL/LPL catalytic" evidence="2">
    <location>
        <begin position="1"/>
        <end position="177"/>
    </location>
</feature>
<evidence type="ECO:0000256" key="1">
    <source>
        <dbReference type="ARBA" id="ARBA00022598"/>
    </source>
</evidence>
<proteinExistence type="predicted"/>
<dbReference type="CDD" id="cd16442">
    <property type="entry name" value="BPL"/>
    <property type="match status" value="1"/>
</dbReference>
<dbReference type="PROSITE" id="PS51733">
    <property type="entry name" value="BPL_LPL_CATALYTIC"/>
    <property type="match status" value="1"/>
</dbReference>
<dbReference type="Gene3D" id="3.30.930.10">
    <property type="entry name" value="Bira Bifunctional Protein, Domain 2"/>
    <property type="match status" value="1"/>
</dbReference>
<accession>A0A2M9R589</accession>
<evidence type="ECO:0000313" key="4">
    <source>
        <dbReference type="Proteomes" id="UP000231960"/>
    </source>
</evidence>